<dbReference type="PANTHER" id="PTHR43630:SF1">
    <property type="entry name" value="POLY-BETA-1,6-N-ACETYL-D-GLUCOSAMINE SYNTHASE"/>
    <property type="match status" value="1"/>
</dbReference>
<evidence type="ECO:0000313" key="6">
    <source>
        <dbReference type="EMBL" id="SEL05874.1"/>
    </source>
</evidence>
<dbReference type="Proteomes" id="UP000198916">
    <property type="component" value="Unassembled WGS sequence"/>
</dbReference>
<feature type="transmembrane region" description="Helical" evidence="4">
    <location>
        <begin position="22"/>
        <end position="46"/>
    </location>
</feature>
<reference evidence="7" key="1">
    <citation type="submission" date="2016-10" db="EMBL/GenBank/DDBJ databases">
        <authorList>
            <person name="Varghese N."/>
            <person name="Submissions S."/>
        </authorList>
    </citation>
    <scope>NUCLEOTIDE SEQUENCE [LARGE SCALE GENOMIC DNA]</scope>
    <source>
        <strain evidence="7">Jip14</strain>
    </source>
</reference>
<protein>
    <submittedName>
        <fullName evidence="6">Glycosyltransferase, catalytic subunit of cellulose synthase and poly-beta-1,6-N-acetylglucosamine synthase</fullName>
    </submittedName>
</protein>
<keyword evidence="3 6" id="KW-0808">Transferase</keyword>
<dbReference type="CDD" id="cd06439">
    <property type="entry name" value="CESA_like_1"/>
    <property type="match status" value="1"/>
</dbReference>
<evidence type="ECO:0000256" key="1">
    <source>
        <dbReference type="ARBA" id="ARBA00006739"/>
    </source>
</evidence>
<dbReference type="Pfam" id="PF00535">
    <property type="entry name" value="Glycos_transf_2"/>
    <property type="match status" value="1"/>
</dbReference>
<dbReference type="Gene3D" id="3.90.550.10">
    <property type="entry name" value="Spore Coat Polysaccharide Biosynthesis Protein SpsA, Chain A"/>
    <property type="match status" value="1"/>
</dbReference>
<dbReference type="InterPro" id="IPR029044">
    <property type="entry name" value="Nucleotide-diphossugar_trans"/>
</dbReference>
<gene>
    <name evidence="6" type="ORF">SAMN05421740_103355</name>
</gene>
<dbReference type="PANTHER" id="PTHR43630">
    <property type="entry name" value="POLY-BETA-1,6-N-ACETYL-D-GLUCOSAMINE SYNTHASE"/>
    <property type="match status" value="1"/>
</dbReference>
<evidence type="ECO:0000313" key="7">
    <source>
        <dbReference type="Proteomes" id="UP000198916"/>
    </source>
</evidence>
<feature type="transmembrane region" description="Helical" evidence="4">
    <location>
        <begin position="343"/>
        <end position="364"/>
    </location>
</feature>
<proteinExistence type="inferred from homology"/>
<keyword evidence="4" id="KW-0812">Transmembrane</keyword>
<sequence>MGANETDNCIHSRWFCYGLMEYFFWIGLFLIVYTYIGYGVVLYALVAVKRRLSGKRHVPYTEPSSLPSCSVVVAVYNEAAIIEAKIANTLALAYPQGKLHYFFVTDGSTDECPLLIAKYPQVNLLHTDERKGKIAAIHRAMEQVTTDIVVFTDANTLLNADALMEIAKHYADGKIGAVAGEKRVYSGKEADASAAGEGFYWKYESTLKKWDSEWYSVVGSAGELFSIRTKLYEAVPPDTILDDFMISMRIAEKGYRVVYDPKAYATEMASENVKEELKRKVRIAAGGIQSIVRLKGLLNPFTNPVLTFQYISHRVLRWTITPVLLPLVFVSNGMLYLKGAGDLYTVLFYGQLFFYTLACIGFLLERKALKIKATFVPYYFCVMNYAVLAGIVRYLNGRQSAVWERAHRKHETL</sequence>
<evidence type="ECO:0000256" key="3">
    <source>
        <dbReference type="ARBA" id="ARBA00022679"/>
    </source>
</evidence>
<evidence type="ECO:0000256" key="2">
    <source>
        <dbReference type="ARBA" id="ARBA00022676"/>
    </source>
</evidence>
<accession>A0A1H7M3V8</accession>
<evidence type="ECO:0000259" key="5">
    <source>
        <dbReference type="Pfam" id="PF00535"/>
    </source>
</evidence>
<keyword evidence="2" id="KW-0328">Glycosyltransferase</keyword>
<feature type="domain" description="Glycosyltransferase 2-like" evidence="5">
    <location>
        <begin position="70"/>
        <end position="231"/>
    </location>
</feature>
<feature type="transmembrane region" description="Helical" evidence="4">
    <location>
        <begin position="376"/>
        <end position="395"/>
    </location>
</feature>
<feature type="transmembrane region" description="Helical" evidence="4">
    <location>
        <begin position="315"/>
        <end position="337"/>
    </location>
</feature>
<dbReference type="GO" id="GO:0016757">
    <property type="term" value="F:glycosyltransferase activity"/>
    <property type="evidence" value="ECO:0007669"/>
    <property type="project" value="UniProtKB-KW"/>
</dbReference>
<comment type="similarity">
    <text evidence="1">Belongs to the glycosyltransferase 2 family.</text>
</comment>
<dbReference type="InterPro" id="IPR001173">
    <property type="entry name" value="Glyco_trans_2-like"/>
</dbReference>
<dbReference type="EMBL" id="FNZR01000003">
    <property type="protein sequence ID" value="SEL05874.1"/>
    <property type="molecule type" value="Genomic_DNA"/>
</dbReference>
<name>A0A1H7M3V8_9SPHI</name>
<dbReference type="AlphaFoldDB" id="A0A1H7M3V8"/>
<dbReference type="STRING" id="332977.SAMN05421740_103355"/>
<keyword evidence="4" id="KW-0472">Membrane</keyword>
<keyword evidence="7" id="KW-1185">Reference proteome</keyword>
<organism evidence="6 7">
    <name type="scientific">Parapedobacter koreensis</name>
    <dbReference type="NCBI Taxonomy" id="332977"/>
    <lineage>
        <taxon>Bacteria</taxon>
        <taxon>Pseudomonadati</taxon>
        <taxon>Bacteroidota</taxon>
        <taxon>Sphingobacteriia</taxon>
        <taxon>Sphingobacteriales</taxon>
        <taxon>Sphingobacteriaceae</taxon>
        <taxon>Parapedobacter</taxon>
    </lineage>
</organism>
<evidence type="ECO:0000256" key="4">
    <source>
        <dbReference type="SAM" id="Phobius"/>
    </source>
</evidence>
<keyword evidence="4" id="KW-1133">Transmembrane helix</keyword>
<dbReference type="SUPFAM" id="SSF53448">
    <property type="entry name" value="Nucleotide-diphospho-sugar transferases"/>
    <property type="match status" value="1"/>
</dbReference>